<comment type="similarity">
    <text evidence="9">Belongs to the NqrDE/RnfAE family.</text>
</comment>
<reference evidence="10 11" key="1">
    <citation type="submission" date="2011-11" db="EMBL/GenBank/DDBJ databases">
        <title>Improved High-Quality Draft sequence of Beggiatoa alba B18lD.</title>
        <authorList>
            <consortium name="US DOE Joint Genome Institute"/>
            <person name="Lucas S."/>
            <person name="Han J."/>
            <person name="Lapidus A."/>
            <person name="Cheng J.-F."/>
            <person name="Goodwin L."/>
            <person name="Pitluck S."/>
            <person name="Peters L."/>
            <person name="Mikhailova N."/>
            <person name="Held B."/>
            <person name="Detter J.C."/>
            <person name="Han C."/>
            <person name="Tapia R."/>
            <person name="Land M."/>
            <person name="Hauser L."/>
            <person name="Kyrpides N."/>
            <person name="Ivanova N."/>
            <person name="Pagani I."/>
            <person name="Samuel K."/>
            <person name="Teske A."/>
            <person name="Mueller J."/>
            <person name="Woyke T."/>
        </authorList>
    </citation>
    <scope>NUCLEOTIDE SEQUENCE [LARGE SCALE GENOMIC DNA]</scope>
    <source>
        <strain evidence="10 11">B18LD</strain>
    </source>
</reference>
<keyword evidence="5 9" id="KW-1278">Translocase</keyword>
<dbReference type="NCBIfam" id="NF009070">
    <property type="entry name" value="PRK12405.1"/>
    <property type="match status" value="1"/>
</dbReference>
<comment type="function">
    <text evidence="9">Part of a membrane-bound complex that couples electron transfer with translocation of ions across the membrane.</text>
</comment>
<name>I3CGF7_9GAMM</name>
<organism evidence="10 11">
    <name type="scientific">Beggiatoa alba B18LD</name>
    <dbReference type="NCBI Taxonomy" id="395493"/>
    <lineage>
        <taxon>Bacteria</taxon>
        <taxon>Pseudomonadati</taxon>
        <taxon>Pseudomonadota</taxon>
        <taxon>Gammaproteobacteria</taxon>
        <taxon>Thiotrichales</taxon>
        <taxon>Thiotrichaceae</taxon>
        <taxon>Beggiatoa</taxon>
    </lineage>
</organism>
<dbReference type="InterPro" id="IPR010968">
    <property type="entry name" value="RnfE"/>
</dbReference>
<evidence type="ECO:0000256" key="9">
    <source>
        <dbReference type="HAMAP-Rule" id="MF_00478"/>
    </source>
</evidence>
<dbReference type="GO" id="GO:0022900">
    <property type="term" value="P:electron transport chain"/>
    <property type="evidence" value="ECO:0007669"/>
    <property type="project" value="UniProtKB-UniRule"/>
</dbReference>
<evidence type="ECO:0000313" key="11">
    <source>
        <dbReference type="Proteomes" id="UP000005744"/>
    </source>
</evidence>
<dbReference type="Pfam" id="PF02508">
    <property type="entry name" value="Rnf-Nqr"/>
    <property type="match status" value="1"/>
</dbReference>
<feature type="transmembrane region" description="Helical" evidence="9">
    <location>
        <begin position="128"/>
        <end position="149"/>
    </location>
</feature>
<dbReference type="STRING" id="395493.BegalDRAFT_1826"/>
<proteinExistence type="inferred from homology"/>
<keyword evidence="2 9" id="KW-0813">Transport</keyword>
<feature type="transmembrane region" description="Helical" evidence="9">
    <location>
        <begin position="98"/>
        <end position="116"/>
    </location>
</feature>
<evidence type="ECO:0000256" key="5">
    <source>
        <dbReference type="ARBA" id="ARBA00022967"/>
    </source>
</evidence>
<comment type="subunit">
    <text evidence="9">The complex is composed of six subunits: RnfA, RnfB, RnfC, RnfD, RnfE and RnfG.</text>
</comment>
<keyword evidence="8 9" id="KW-0472">Membrane</keyword>
<keyword evidence="7 9" id="KW-1133">Transmembrane helix</keyword>
<feature type="transmembrane region" description="Helical" evidence="9">
    <location>
        <begin position="72"/>
        <end position="92"/>
    </location>
</feature>
<accession>I3CGF7</accession>
<dbReference type="Proteomes" id="UP000005744">
    <property type="component" value="Unassembled WGS sequence"/>
</dbReference>
<dbReference type="GO" id="GO:0005886">
    <property type="term" value="C:plasma membrane"/>
    <property type="evidence" value="ECO:0007669"/>
    <property type="project" value="UniProtKB-SubCell"/>
</dbReference>
<dbReference type="OrthoDB" id="9782945at2"/>
<evidence type="ECO:0000256" key="4">
    <source>
        <dbReference type="ARBA" id="ARBA00022692"/>
    </source>
</evidence>
<keyword evidence="6 9" id="KW-0249">Electron transport</keyword>
<feature type="transmembrane region" description="Helical" evidence="9">
    <location>
        <begin position="183"/>
        <end position="203"/>
    </location>
</feature>
<dbReference type="GO" id="GO:0012505">
    <property type="term" value="C:endomembrane system"/>
    <property type="evidence" value="ECO:0007669"/>
    <property type="project" value="UniProtKB-SubCell"/>
</dbReference>
<dbReference type="RefSeq" id="WP_002685871.1">
    <property type="nucleotide sequence ID" value="NZ_JH600070.1"/>
</dbReference>
<evidence type="ECO:0000256" key="3">
    <source>
        <dbReference type="ARBA" id="ARBA00022519"/>
    </source>
</evidence>
<dbReference type="HAMAP" id="MF_00478">
    <property type="entry name" value="RsxE_RnfE"/>
    <property type="match status" value="1"/>
</dbReference>
<dbReference type="AlphaFoldDB" id="I3CGF7"/>
<dbReference type="NCBIfam" id="TIGR01948">
    <property type="entry name" value="rnfE"/>
    <property type="match status" value="1"/>
</dbReference>
<comment type="subcellular location">
    <subcellularLocation>
        <location evidence="9">Cell inner membrane</location>
        <topology evidence="9">Multi-pass membrane protein</topology>
    </subcellularLocation>
    <subcellularLocation>
        <location evidence="1">Endomembrane system</location>
        <topology evidence="1">Multi-pass membrane protein</topology>
    </subcellularLocation>
</comment>
<dbReference type="EC" id="7.-.-.-" evidence="9"/>
<keyword evidence="11" id="KW-1185">Reference proteome</keyword>
<evidence type="ECO:0000256" key="6">
    <source>
        <dbReference type="ARBA" id="ARBA00022982"/>
    </source>
</evidence>
<dbReference type="PIRSF" id="PIRSF006102">
    <property type="entry name" value="NQR_DE"/>
    <property type="match status" value="1"/>
</dbReference>
<dbReference type="EMBL" id="JH600070">
    <property type="protein sequence ID" value="EIJ42700.1"/>
    <property type="molecule type" value="Genomic_DNA"/>
</dbReference>
<evidence type="ECO:0000313" key="10">
    <source>
        <dbReference type="EMBL" id="EIJ42700.1"/>
    </source>
</evidence>
<feature type="transmembrane region" description="Helical" evidence="9">
    <location>
        <begin position="39"/>
        <end position="60"/>
    </location>
</feature>
<protein>
    <recommendedName>
        <fullName evidence="9">Ion-translocating oxidoreductase complex subunit E</fullName>
        <ecNumber evidence="9">7.-.-.-</ecNumber>
    </recommendedName>
    <alternativeName>
        <fullName evidence="9">Rnf electron transport complex subunit E</fullName>
    </alternativeName>
</protein>
<dbReference type="HOGENOM" id="CLU_046659_1_0_6"/>
<evidence type="ECO:0000256" key="2">
    <source>
        <dbReference type="ARBA" id="ARBA00022448"/>
    </source>
</evidence>
<keyword evidence="9" id="KW-1003">Cell membrane</keyword>
<keyword evidence="4 9" id="KW-0812">Transmembrane</keyword>
<dbReference type="InterPro" id="IPR003667">
    <property type="entry name" value="NqrDE/RnfAE"/>
</dbReference>
<dbReference type="PANTHER" id="PTHR30586:SF0">
    <property type="entry name" value="ION-TRANSLOCATING OXIDOREDUCTASE COMPLEX SUBUNIT E"/>
    <property type="match status" value="1"/>
</dbReference>
<evidence type="ECO:0000256" key="1">
    <source>
        <dbReference type="ARBA" id="ARBA00004127"/>
    </source>
</evidence>
<sequence>MTTEYREIIYDGLWRNNTSFVQLLGLCPLLATTGTLVNGLGLGIATTLILIVTNASVSLIRHIVPNEVRIPIFVLIIAAVVTAVELLMKAFYYDLYMVLGIFIPLIVTNCFVIGRAEAFASRHAIDKSMLDGLMMGLGFTLALSLLGGLRELLGHGTLFAQAEIMFGEWGRAMTITVFEHYKGFLIAILPPGAFFGLALLIVLKNMIDQRLSKKVVKPVVVNAPTVQQSI</sequence>
<dbReference type="eggNOG" id="COG4660">
    <property type="taxonomic scope" value="Bacteria"/>
</dbReference>
<evidence type="ECO:0000256" key="7">
    <source>
        <dbReference type="ARBA" id="ARBA00022989"/>
    </source>
</evidence>
<keyword evidence="3 9" id="KW-0997">Cell inner membrane</keyword>
<evidence type="ECO:0000256" key="8">
    <source>
        <dbReference type="ARBA" id="ARBA00023136"/>
    </source>
</evidence>
<dbReference type="PANTHER" id="PTHR30586">
    <property type="entry name" value="ELECTRON TRANSPORT COMPLEX PROTEIN RNFE"/>
    <property type="match status" value="1"/>
</dbReference>
<gene>
    <name evidence="9" type="primary">rnfE</name>
    <name evidence="10" type="ORF">BegalDRAFT_1826</name>
</gene>